<dbReference type="EMBL" id="RQVQ01000003">
    <property type="protein sequence ID" value="RRJ92762.1"/>
    <property type="molecule type" value="Genomic_DNA"/>
</dbReference>
<dbReference type="PANTHER" id="PTHR43140">
    <property type="entry name" value="TYPE-1 RESTRICTION ENZYME ECOKI SPECIFICITY PROTEIN"/>
    <property type="match status" value="1"/>
</dbReference>
<proteinExistence type="inferred from homology"/>
<dbReference type="InterPro" id="IPR044946">
    <property type="entry name" value="Restrct_endonuc_typeI_TRD_sf"/>
</dbReference>
<feature type="domain" description="Type I restriction modification DNA specificity" evidence="4">
    <location>
        <begin position="239"/>
        <end position="421"/>
    </location>
</feature>
<keyword evidence="6" id="KW-1185">Reference proteome</keyword>
<keyword evidence="5" id="KW-0378">Hydrolase</keyword>
<dbReference type="InterPro" id="IPR051212">
    <property type="entry name" value="Type-I_RE_S_subunit"/>
</dbReference>
<dbReference type="AlphaFoldDB" id="A0A3P3WC74"/>
<gene>
    <name evidence="5" type="ORF">EG240_01735</name>
</gene>
<dbReference type="Proteomes" id="UP000275719">
    <property type="component" value="Unassembled WGS sequence"/>
</dbReference>
<keyword evidence="2" id="KW-0680">Restriction system</keyword>
<keyword evidence="5" id="KW-0540">Nuclease</keyword>
<name>A0A3P3WC74_9FLAO</name>
<dbReference type="InterPro" id="IPR000055">
    <property type="entry name" value="Restrct_endonuc_typeI_TRD"/>
</dbReference>
<dbReference type="GO" id="GO:0009307">
    <property type="term" value="P:DNA restriction-modification system"/>
    <property type="evidence" value="ECO:0007669"/>
    <property type="project" value="UniProtKB-KW"/>
</dbReference>
<dbReference type="RefSeq" id="WP_125016782.1">
    <property type="nucleotide sequence ID" value="NZ_RQVQ01000003.1"/>
</dbReference>
<reference evidence="5 6" key="1">
    <citation type="submission" date="2018-11" db="EMBL/GenBank/DDBJ databases">
        <title>Flavobacterium sp. nov., YIM 102701-2 draft genome.</title>
        <authorList>
            <person name="Li G."/>
            <person name="Jiang Y."/>
        </authorList>
    </citation>
    <scope>NUCLEOTIDE SEQUENCE [LARGE SCALE GENOMIC DNA]</scope>
    <source>
        <strain evidence="5 6">YIM 102701-2</strain>
    </source>
</reference>
<protein>
    <submittedName>
        <fullName evidence="5">Restriction endonuclease subunit S</fullName>
    </submittedName>
</protein>
<organism evidence="5 6">
    <name type="scientific">Paenimyroides tangerinum</name>
    <dbReference type="NCBI Taxonomy" id="2488728"/>
    <lineage>
        <taxon>Bacteria</taxon>
        <taxon>Pseudomonadati</taxon>
        <taxon>Bacteroidota</taxon>
        <taxon>Flavobacteriia</taxon>
        <taxon>Flavobacteriales</taxon>
        <taxon>Flavobacteriaceae</taxon>
        <taxon>Paenimyroides</taxon>
    </lineage>
</organism>
<evidence type="ECO:0000313" key="6">
    <source>
        <dbReference type="Proteomes" id="UP000275719"/>
    </source>
</evidence>
<dbReference type="PANTHER" id="PTHR43140:SF1">
    <property type="entry name" value="TYPE I RESTRICTION ENZYME ECOKI SPECIFICITY SUBUNIT"/>
    <property type="match status" value="1"/>
</dbReference>
<dbReference type="GO" id="GO:0003677">
    <property type="term" value="F:DNA binding"/>
    <property type="evidence" value="ECO:0007669"/>
    <property type="project" value="UniProtKB-KW"/>
</dbReference>
<comment type="similarity">
    <text evidence="1">Belongs to the type-I restriction system S methylase family.</text>
</comment>
<dbReference type="Pfam" id="PF01420">
    <property type="entry name" value="Methylase_S"/>
    <property type="match status" value="2"/>
</dbReference>
<evidence type="ECO:0000256" key="2">
    <source>
        <dbReference type="ARBA" id="ARBA00022747"/>
    </source>
</evidence>
<dbReference type="OrthoDB" id="667970at2"/>
<keyword evidence="5" id="KW-0255">Endonuclease</keyword>
<feature type="domain" description="Type I restriction modification DNA specificity" evidence="4">
    <location>
        <begin position="12"/>
        <end position="193"/>
    </location>
</feature>
<dbReference type="CDD" id="cd17256">
    <property type="entry name" value="RMtype1_S_EcoJA65PI-TRD1-CR1_like"/>
    <property type="match status" value="1"/>
</dbReference>
<evidence type="ECO:0000259" key="4">
    <source>
        <dbReference type="Pfam" id="PF01420"/>
    </source>
</evidence>
<dbReference type="SUPFAM" id="SSF116734">
    <property type="entry name" value="DNA methylase specificity domain"/>
    <property type="match status" value="2"/>
</dbReference>
<sequence length="441" mass="49623">MGDIINIYSDIPVNWSVSKLKYFSSIYTGNSLNDAEKNKFSNDEDGLEGRIYISSKDINVNNNSCNYDTDIIIPYNETKYKLAPLGSSLLCIEGGSAGKKLTFTKQEVCFVNKLACFTGEDSESSKFIYYYLQSDGFKVQFNSSLSGLIGGVSLTNLNDFQVPIPPKQTQIRIAEFLDKKTAEIDTIIQKKESLLLLLEEKKKAIINEAITGKKVWNGNAWTEPVEVKDSGIEWLGEIPEHWELTQLKYLTEKVGSGVTPRGGAEVYTEEGVKFIRSQNVYFDGLRLDDVVFIDEKTHLQMENSKVVFNDVLLNITGGSIGRSCVVEMNEEFNVNQHVCIIRPTDELNSKYLNYFLYSNIGQTQIRLGITGGNREGLNFENLKSFIIPKLNVVEQELIVDTIKSKVLELNSISNKIQAQINKLKEYRQSLISEAVTGKIDI</sequence>
<accession>A0A3P3WC74</accession>
<keyword evidence="3" id="KW-0238">DNA-binding</keyword>
<dbReference type="GO" id="GO:0004519">
    <property type="term" value="F:endonuclease activity"/>
    <property type="evidence" value="ECO:0007669"/>
    <property type="project" value="UniProtKB-KW"/>
</dbReference>
<evidence type="ECO:0000256" key="3">
    <source>
        <dbReference type="ARBA" id="ARBA00023125"/>
    </source>
</evidence>
<comment type="caution">
    <text evidence="5">The sequence shown here is derived from an EMBL/GenBank/DDBJ whole genome shotgun (WGS) entry which is preliminary data.</text>
</comment>
<evidence type="ECO:0000256" key="1">
    <source>
        <dbReference type="ARBA" id="ARBA00010923"/>
    </source>
</evidence>
<evidence type="ECO:0000313" key="5">
    <source>
        <dbReference type="EMBL" id="RRJ92762.1"/>
    </source>
</evidence>
<dbReference type="Gene3D" id="3.90.220.20">
    <property type="entry name" value="DNA methylase specificity domains"/>
    <property type="match status" value="2"/>
</dbReference>